<feature type="region of interest" description="Disordered" evidence="10">
    <location>
        <begin position="389"/>
        <end position="419"/>
    </location>
</feature>
<evidence type="ECO:0000256" key="2">
    <source>
        <dbReference type="ARBA" id="ARBA00022448"/>
    </source>
</evidence>
<feature type="compositionally biased region" description="Basic residues" evidence="10">
    <location>
        <begin position="330"/>
        <end position="341"/>
    </location>
</feature>
<keyword evidence="3" id="KW-0472">Membrane</keyword>
<evidence type="ECO:0000256" key="5">
    <source>
        <dbReference type="ARBA" id="ARBA00022882"/>
    </source>
</evidence>
<evidence type="ECO:0000256" key="10">
    <source>
        <dbReference type="SAM" id="MobiDB-lite"/>
    </source>
</evidence>
<dbReference type="Pfam" id="PF08763">
    <property type="entry name" value="Ca_chan_IQ"/>
    <property type="match status" value="1"/>
</dbReference>
<dbReference type="AlphaFoldDB" id="A0A6G0JAC7"/>
<evidence type="ECO:0000256" key="8">
    <source>
        <dbReference type="ARBA" id="ARBA00023303"/>
    </source>
</evidence>
<dbReference type="Pfam" id="PF16905">
    <property type="entry name" value="GPHH"/>
    <property type="match status" value="1"/>
</dbReference>
<feature type="region of interest" description="Disordered" evidence="10">
    <location>
        <begin position="132"/>
        <end position="175"/>
    </location>
</feature>
<dbReference type="InterPro" id="IPR031649">
    <property type="entry name" value="GPHH_dom"/>
</dbReference>
<evidence type="ECO:0000259" key="11">
    <source>
        <dbReference type="SMART" id="SM01062"/>
    </source>
</evidence>
<evidence type="ECO:0000256" key="1">
    <source>
        <dbReference type="ARBA" id="ARBA00004651"/>
    </source>
</evidence>
<evidence type="ECO:0000256" key="4">
    <source>
        <dbReference type="ARBA" id="ARBA00022737"/>
    </source>
</evidence>
<dbReference type="GO" id="GO:0007268">
    <property type="term" value="P:chemical synaptic transmission"/>
    <property type="evidence" value="ECO:0007669"/>
    <property type="project" value="TreeGrafter"/>
</dbReference>
<evidence type="ECO:0000256" key="6">
    <source>
        <dbReference type="ARBA" id="ARBA00023065"/>
    </source>
</evidence>
<proteinExistence type="predicted"/>
<comment type="catalytic activity">
    <reaction evidence="9">
        <text>Ca(2+)(in) = Ca(2+)(out)</text>
        <dbReference type="Rhea" id="RHEA:29671"/>
        <dbReference type="ChEBI" id="CHEBI:29108"/>
    </reaction>
</comment>
<dbReference type="GO" id="GO:0098703">
    <property type="term" value="P:calcium ion import across plasma membrane"/>
    <property type="evidence" value="ECO:0007669"/>
    <property type="project" value="TreeGrafter"/>
</dbReference>
<dbReference type="Gene3D" id="6.10.250.2180">
    <property type="match status" value="1"/>
</dbReference>
<feature type="compositionally biased region" description="Basic residues" evidence="10">
    <location>
        <begin position="552"/>
        <end position="565"/>
    </location>
</feature>
<keyword evidence="3" id="KW-1003">Cell membrane</keyword>
<feature type="compositionally biased region" description="Basic and acidic residues" evidence="10">
    <location>
        <begin position="291"/>
        <end position="301"/>
    </location>
</feature>
<feature type="compositionally biased region" description="Basic and acidic residues" evidence="10">
    <location>
        <begin position="316"/>
        <end position="329"/>
    </location>
</feature>
<feature type="compositionally biased region" description="Basic and acidic residues" evidence="10">
    <location>
        <begin position="196"/>
        <end position="206"/>
    </location>
</feature>
<name>A0A6G0JAC7_LARCR</name>
<sequence>MYQMLRHMCPPLGLGKRCPARVAYKRLLRMDLPVADDNTVHFNSTLMALIRTALDIKIAKGGADKHQMDAELRKEMMAIWPNLSQKTLDLLVTPHKAATDLTVGKIYAAMMIMEYYRQSKIKKQQALREEQLMEPPSEEGGTDGQGGQGLNGLPSTQPDNINSIPPEGGMTESQSWVTAKAQEMFQKTGNWSPDRPYPDDLHDNRHNPQTITDISAMRRSTSSLVHGRTGRGVRLDDYSLERVVSEEGRHGGRRHRDRSHRASQRSLTRYTDADTGLGTDLSTTTQSGDLPPKERERDRGRTKDRRHHHHHHHHHSSMDKERYGPDRHDYPHRHPHDRHWSRSPSEGPDGRGHRQHSKERPSPATPDPCCPSSTCHLLPRCPKARLRSPGTRADCALPPPDTSPHQTMTGATTTGPRHDTLLHTTGAPRLGMVRRAPLGTSLHARPSTAHLGPLTVVAGAGLRLETAWRAMVPSTSATTSMSGTMSPLPMSKASLMATHTHMGEILTHPRSPRTARHGPPPPPHPHPRRVPNGYRSSSPSPHRRGPPGAPPHPHHRPPHARGPRKGLHEPYSETDEDDWC</sequence>
<feature type="compositionally biased region" description="Basic residues" evidence="10">
    <location>
        <begin position="251"/>
        <end position="263"/>
    </location>
</feature>
<feature type="compositionally biased region" description="Polar residues" evidence="10">
    <location>
        <begin position="154"/>
        <end position="163"/>
    </location>
</feature>
<evidence type="ECO:0000256" key="3">
    <source>
        <dbReference type="ARBA" id="ARBA00022475"/>
    </source>
</evidence>
<feature type="compositionally biased region" description="Basic residues" evidence="10">
    <location>
        <begin position="302"/>
        <end position="315"/>
    </location>
</feature>
<dbReference type="GO" id="GO:0008331">
    <property type="term" value="F:high voltage-gated calcium channel activity"/>
    <property type="evidence" value="ECO:0007669"/>
    <property type="project" value="TreeGrafter"/>
</dbReference>
<evidence type="ECO:0000313" key="12">
    <source>
        <dbReference type="EMBL" id="KAE8300557.1"/>
    </source>
</evidence>
<accession>A0A6G0JAC7</accession>
<evidence type="ECO:0000256" key="7">
    <source>
        <dbReference type="ARBA" id="ARBA00023157"/>
    </source>
</evidence>
<feature type="region of interest" description="Disordered" evidence="10">
    <location>
        <begin position="188"/>
        <end position="208"/>
    </location>
</feature>
<keyword evidence="13" id="KW-1185">Reference proteome</keyword>
<feature type="compositionally biased region" description="Low complexity" evidence="10">
    <location>
        <begin position="273"/>
        <end position="290"/>
    </location>
</feature>
<comment type="subcellular location">
    <subcellularLocation>
        <location evidence="1">Cell membrane</location>
        <topology evidence="1">Multi-pass membrane protein</topology>
    </subcellularLocation>
</comment>
<gene>
    <name evidence="12" type="ORF">D5F01_LYC00702</name>
</gene>
<dbReference type="EMBL" id="REGW02000001">
    <property type="protein sequence ID" value="KAE8300557.1"/>
    <property type="molecule type" value="Genomic_DNA"/>
</dbReference>
<evidence type="ECO:0000313" key="13">
    <source>
        <dbReference type="Proteomes" id="UP000424527"/>
    </source>
</evidence>
<feature type="region of interest" description="Disordered" evidence="10">
    <location>
        <begin position="508"/>
        <end position="580"/>
    </location>
</feature>
<keyword evidence="6" id="KW-0406">Ion transport</keyword>
<keyword evidence="4" id="KW-0677">Repeat</keyword>
<dbReference type="GO" id="GO:0043025">
    <property type="term" value="C:neuronal cell body"/>
    <property type="evidence" value="ECO:0007669"/>
    <property type="project" value="TreeGrafter"/>
</dbReference>
<dbReference type="GO" id="GO:0045202">
    <property type="term" value="C:synapse"/>
    <property type="evidence" value="ECO:0007669"/>
    <property type="project" value="GOC"/>
</dbReference>
<evidence type="ECO:0000256" key="9">
    <source>
        <dbReference type="ARBA" id="ARBA00036634"/>
    </source>
</evidence>
<dbReference type="InterPro" id="IPR050599">
    <property type="entry name" value="VDCC_alpha-1_subunit"/>
</dbReference>
<feature type="compositionally biased region" description="Polar residues" evidence="10">
    <location>
        <begin position="403"/>
        <end position="415"/>
    </location>
</feature>
<keyword evidence="7" id="KW-1015">Disulfide bond</keyword>
<dbReference type="GO" id="GO:0005891">
    <property type="term" value="C:voltage-gated calcium channel complex"/>
    <property type="evidence" value="ECO:0007669"/>
    <property type="project" value="TreeGrafter"/>
</dbReference>
<reference evidence="12 13" key="1">
    <citation type="submission" date="2019-07" db="EMBL/GenBank/DDBJ databases">
        <title>Chromosome genome assembly for large yellow croaker.</title>
        <authorList>
            <person name="Xiao S."/>
        </authorList>
    </citation>
    <scope>NUCLEOTIDE SEQUENCE [LARGE SCALE GENOMIC DNA]</scope>
    <source>
        <strain evidence="12">JMULYC20181020</strain>
        <tissue evidence="12">Muscle</tissue>
    </source>
</reference>
<dbReference type="Proteomes" id="UP000424527">
    <property type="component" value="Unassembled WGS sequence"/>
</dbReference>
<dbReference type="PANTHER" id="PTHR45628">
    <property type="entry name" value="VOLTAGE-DEPENDENT CALCIUM CHANNEL TYPE A SUBUNIT ALPHA-1"/>
    <property type="match status" value="1"/>
</dbReference>
<feature type="region of interest" description="Disordered" evidence="10">
    <location>
        <begin position="245"/>
        <end position="376"/>
    </location>
</feature>
<protein>
    <submittedName>
        <fullName evidence="12">Voltage-dependent P/Q-type calcium channel subunit alpha-1A Brain calcium channel I</fullName>
    </submittedName>
</protein>
<keyword evidence="5" id="KW-0851">Voltage-gated channel</keyword>
<dbReference type="SMART" id="SM01062">
    <property type="entry name" value="Ca_chan_IQ"/>
    <property type="match status" value="1"/>
</dbReference>
<dbReference type="PANTHER" id="PTHR45628:SF3">
    <property type="entry name" value="VOLTAGE-DEPENDENT P_Q-TYPE CALCIUM CHANNEL SUBUNIT ALPHA-1A"/>
    <property type="match status" value="1"/>
</dbReference>
<feature type="domain" description="Voltage-dependent calcium channel alpha-1 subunit IQ" evidence="11">
    <location>
        <begin position="98"/>
        <end position="132"/>
    </location>
</feature>
<dbReference type="InterPro" id="IPR014873">
    <property type="entry name" value="VDCC_a1su_IQ"/>
</dbReference>
<comment type="caution">
    <text evidence="12">The sequence shown here is derived from an EMBL/GenBank/DDBJ whole genome shotgun (WGS) entry which is preliminary data.</text>
</comment>
<organism evidence="12 13">
    <name type="scientific">Larimichthys crocea</name>
    <name type="common">Large yellow croaker</name>
    <name type="synonym">Pseudosciaena crocea</name>
    <dbReference type="NCBI Taxonomy" id="215358"/>
    <lineage>
        <taxon>Eukaryota</taxon>
        <taxon>Metazoa</taxon>
        <taxon>Chordata</taxon>
        <taxon>Craniata</taxon>
        <taxon>Vertebrata</taxon>
        <taxon>Euteleostomi</taxon>
        <taxon>Actinopterygii</taxon>
        <taxon>Neopterygii</taxon>
        <taxon>Teleostei</taxon>
        <taxon>Neoteleostei</taxon>
        <taxon>Acanthomorphata</taxon>
        <taxon>Eupercaria</taxon>
        <taxon>Sciaenidae</taxon>
        <taxon>Larimichthys</taxon>
    </lineage>
</organism>
<keyword evidence="2" id="KW-0813">Transport</keyword>
<keyword evidence="8" id="KW-0407">Ion channel</keyword>